<sequence length="61" mass="6889">MRYFWTFFWTFLLMQMMAYVVASMTGVAYNFVTASILAVAVTVVILILGEIVPDKSAEGHH</sequence>
<keyword evidence="1" id="KW-0472">Membrane</keyword>
<reference evidence="2 3" key="1">
    <citation type="journal article" date="2005" name="Int. J. Syst. Evol. Microbiol.">
        <title>Bacillus cibi sp. nov., isolated from jeotgal, a traditional Korean fermented seafood.</title>
        <authorList>
            <person name="Yoon J.H."/>
            <person name="Lee C.H."/>
            <person name="Oh T.K."/>
        </authorList>
    </citation>
    <scope>NUCLEOTIDE SEQUENCE [LARGE SCALE GENOMIC DNA]</scope>
    <source>
        <strain evidence="2 3">DSM 16189</strain>
    </source>
</reference>
<dbReference type="InterPro" id="IPR021324">
    <property type="entry name" value="DUF2929"/>
</dbReference>
<dbReference type="AlphaFoldDB" id="A0A084H1I6"/>
<accession>A0A084H1I6</accession>
<feature type="transmembrane region" description="Helical" evidence="1">
    <location>
        <begin position="32"/>
        <end position="52"/>
    </location>
</feature>
<name>A0A084H1I6_METID</name>
<dbReference type="Pfam" id="PF11151">
    <property type="entry name" value="DUF2929"/>
    <property type="match status" value="1"/>
</dbReference>
<evidence type="ECO:0000313" key="2">
    <source>
        <dbReference type="EMBL" id="KEZ53448.1"/>
    </source>
</evidence>
<evidence type="ECO:0000256" key="1">
    <source>
        <dbReference type="SAM" id="Phobius"/>
    </source>
</evidence>
<dbReference type="STRING" id="246786.GS18_0200165"/>
<organism evidence="2 3">
    <name type="scientific">Metabacillus indicus</name>
    <name type="common">Bacillus indicus</name>
    <dbReference type="NCBI Taxonomy" id="246786"/>
    <lineage>
        <taxon>Bacteria</taxon>
        <taxon>Bacillati</taxon>
        <taxon>Bacillota</taxon>
        <taxon>Bacilli</taxon>
        <taxon>Bacillales</taxon>
        <taxon>Bacillaceae</taxon>
        <taxon>Metabacillus</taxon>
    </lineage>
</organism>
<keyword evidence="1" id="KW-1133">Transmembrane helix</keyword>
<keyword evidence="3" id="KW-1185">Reference proteome</keyword>
<protein>
    <submittedName>
        <fullName evidence="2">DeoR faimly transcriptional regulator</fullName>
    </submittedName>
</protein>
<comment type="caution">
    <text evidence="2">The sequence shown here is derived from an EMBL/GenBank/DDBJ whole genome shotgun (WGS) entry which is preliminary data.</text>
</comment>
<proteinExistence type="predicted"/>
<dbReference type="Proteomes" id="UP000028549">
    <property type="component" value="Unassembled WGS sequence"/>
</dbReference>
<dbReference type="OrthoDB" id="2440739at2"/>
<evidence type="ECO:0000313" key="3">
    <source>
        <dbReference type="Proteomes" id="UP000028549"/>
    </source>
</evidence>
<keyword evidence="1" id="KW-0812">Transmembrane</keyword>
<dbReference type="RefSeq" id="WP_029282663.1">
    <property type="nucleotide sequence ID" value="NZ_CANLZQ010000008.1"/>
</dbReference>
<dbReference type="EMBL" id="JNVC02000001">
    <property type="protein sequence ID" value="KEZ53448.1"/>
    <property type="molecule type" value="Genomic_DNA"/>
</dbReference>
<gene>
    <name evidence="2" type="ORF">GS18_0200165</name>
</gene>